<accession>A0A2Z6SL41</accession>
<feature type="compositionally biased region" description="Polar residues" evidence="1">
    <location>
        <begin position="1"/>
        <end position="14"/>
    </location>
</feature>
<dbReference type="Gene3D" id="3.10.20.90">
    <property type="entry name" value="Phosphatidylinositol 3-kinase Catalytic Subunit, Chain A, domain 1"/>
    <property type="match status" value="1"/>
</dbReference>
<feature type="compositionally biased region" description="Pro residues" evidence="1">
    <location>
        <begin position="15"/>
        <end position="27"/>
    </location>
</feature>
<keyword evidence="4" id="KW-0687">Ribonucleoprotein</keyword>
<dbReference type="GO" id="GO:0000398">
    <property type="term" value="P:mRNA splicing, via spliceosome"/>
    <property type="evidence" value="ECO:0007669"/>
    <property type="project" value="InterPro"/>
</dbReference>
<dbReference type="InterPro" id="IPR039690">
    <property type="entry name" value="SNRNP25"/>
</dbReference>
<evidence type="ECO:0000259" key="2">
    <source>
        <dbReference type="Pfam" id="PF18036"/>
    </source>
</evidence>
<comment type="caution">
    <text evidence="3">The sequence shown here is derived from an EMBL/GenBank/DDBJ whole genome shotgun (WGS) entry which is preliminary data.</text>
</comment>
<dbReference type="Proteomes" id="UP000615446">
    <property type="component" value="Unassembled WGS sequence"/>
</dbReference>
<dbReference type="EMBL" id="BEXD01004126">
    <property type="protein sequence ID" value="GBC07189.1"/>
    <property type="molecule type" value="Genomic_DNA"/>
</dbReference>
<organism evidence="3 5">
    <name type="scientific">Rhizophagus clarus</name>
    <dbReference type="NCBI Taxonomy" id="94130"/>
    <lineage>
        <taxon>Eukaryota</taxon>
        <taxon>Fungi</taxon>
        <taxon>Fungi incertae sedis</taxon>
        <taxon>Mucoromycota</taxon>
        <taxon>Glomeromycotina</taxon>
        <taxon>Glomeromycetes</taxon>
        <taxon>Glomerales</taxon>
        <taxon>Glomeraceae</taxon>
        <taxon>Rhizophagus</taxon>
    </lineage>
</organism>
<evidence type="ECO:0000313" key="5">
    <source>
        <dbReference type="Proteomes" id="UP000247702"/>
    </source>
</evidence>
<reference evidence="3 5" key="1">
    <citation type="submission" date="2017-11" db="EMBL/GenBank/DDBJ databases">
        <title>The genome of Rhizophagus clarus HR1 reveals common genetic basis of auxotrophy among arbuscular mycorrhizal fungi.</title>
        <authorList>
            <person name="Kobayashi Y."/>
        </authorList>
    </citation>
    <scope>NUCLEOTIDE SEQUENCE [LARGE SCALE GENOMIC DNA]</scope>
    <source>
        <strain evidence="3 5">HR1</strain>
    </source>
</reference>
<gene>
    <name evidence="4" type="ORF">RCL2_001375700</name>
    <name evidence="3" type="ORF">RclHR1_00730038</name>
</gene>
<reference evidence="4" key="2">
    <citation type="submission" date="2019-10" db="EMBL/GenBank/DDBJ databases">
        <title>Conservation and host-specific expression of non-tandemly repeated heterogenous ribosome RNA gene in arbuscular mycorrhizal fungi.</title>
        <authorList>
            <person name="Maeda T."/>
            <person name="Kobayashi Y."/>
            <person name="Nakagawa T."/>
            <person name="Ezawa T."/>
            <person name="Yamaguchi K."/>
            <person name="Bino T."/>
            <person name="Nishimoto Y."/>
            <person name="Shigenobu S."/>
            <person name="Kawaguchi M."/>
        </authorList>
    </citation>
    <scope>NUCLEOTIDE SEQUENCE</scope>
    <source>
        <strain evidence="4">HR1</strain>
    </source>
</reference>
<evidence type="ECO:0000256" key="1">
    <source>
        <dbReference type="SAM" id="MobiDB-lite"/>
    </source>
</evidence>
<protein>
    <submittedName>
        <fullName evidence="4">U11/U12 small nuclear ribonucleoprotein 25 kDa protein</fullName>
    </submittedName>
</protein>
<dbReference type="EMBL" id="BLAL01000162">
    <property type="protein sequence ID" value="GES86709.1"/>
    <property type="molecule type" value="Genomic_DNA"/>
</dbReference>
<name>A0A2Z6SL41_9GLOM</name>
<dbReference type="InterPro" id="IPR029071">
    <property type="entry name" value="Ubiquitin-like_domsf"/>
</dbReference>
<feature type="region of interest" description="Disordered" evidence="1">
    <location>
        <begin position="1"/>
        <end position="28"/>
    </location>
</feature>
<dbReference type="SUPFAM" id="SSF54236">
    <property type="entry name" value="Ubiquitin-like"/>
    <property type="match status" value="1"/>
</dbReference>
<evidence type="ECO:0000313" key="4">
    <source>
        <dbReference type="EMBL" id="GES86709.1"/>
    </source>
</evidence>
<sequence>MEDSISPSFTQSISPLPPPPPPLPEPPLISALPTSLSTTNLTSNYIVPDEDTRLTETQKMLQQLFQDPLLSDLTKYISSDKNNRVLLSRGISKNTSSMIGESSLITTTTSLTLEQVDTLIALELGTAFEITILRRGLEPLKMVVRQNATISDIKNLIVLQVTRDLKEKGRKRKKISWKYIWKTYCLMFEGQKLLEDKARIQEIGIRSGSVLKFSRYVNKNKIERG</sequence>
<dbReference type="PANTHER" id="PTHR14942:SF0">
    <property type="entry name" value="U11_U12 SMALL NUCLEAR RIBONUCLEOPROTEIN 25 KDA PROTEIN"/>
    <property type="match status" value="1"/>
</dbReference>
<feature type="domain" description="SNRNP25 ubiquitin-like" evidence="2">
    <location>
        <begin position="129"/>
        <end position="217"/>
    </location>
</feature>
<dbReference type="InterPro" id="IPR040610">
    <property type="entry name" value="SNRNP25_ubiquitin"/>
</dbReference>
<dbReference type="CDD" id="cd17058">
    <property type="entry name" value="Ubl_SNRNP25"/>
    <property type="match status" value="1"/>
</dbReference>
<dbReference type="OrthoDB" id="72819at2759"/>
<dbReference type="AlphaFoldDB" id="A0A2Z6SL41"/>
<dbReference type="Proteomes" id="UP000247702">
    <property type="component" value="Unassembled WGS sequence"/>
</dbReference>
<dbReference type="STRING" id="94130.A0A2Z6SL41"/>
<dbReference type="PANTHER" id="PTHR14942">
    <property type="entry name" value="U11/U12 SMALL NUCLEAR RIBONUCLEOPROTEIN 25 KDA PROTEIN"/>
    <property type="match status" value="1"/>
</dbReference>
<dbReference type="GO" id="GO:0005681">
    <property type="term" value="C:spliceosomal complex"/>
    <property type="evidence" value="ECO:0007669"/>
    <property type="project" value="TreeGrafter"/>
</dbReference>
<dbReference type="Pfam" id="PF18036">
    <property type="entry name" value="Ubiquitin_4"/>
    <property type="match status" value="1"/>
</dbReference>
<evidence type="ECO:0000313" key="3">
    <source>
        <dbReference type="EMBL" id="GBC07189.1"/>
    </source>
</evidence>
<proteinExistence type="predicted"/>
<keyword evidence="5" id="KW-1185">Reference proteome</keyword>